<protein>
    <recommendedName>
        <fullName evidence="1">F-box domain-containing protein</fullName>
    </recommendedName>
</protein>
<reference evidence="2" key="1">
    <citation type="submission" date="2021-02" db="EMBL/GenBank/DDBJ databases">
        <authorList>
            <person name="Nowell W R."/>
        </authorList>
    </citation>
    <scope>NUCLEOTIDE SEQUENCE</scope>
</reference>
<feature type="domain" description="F-box" evidence="1">
    <location>
        <begin position="1"/>
        <end position="48"/>
    </location>
</feature>
<evidence type="ECO:0000313" key="3">
    <source>
        <dbReference type="Proteomes" id="UP000663870"/>
    </source>
</evidence>
<dbReference type="AlphaFoldDB" id="A0A813XLS7"/>
<dbReference type="Gene3D" id="3.80.10.10">
    <property type="entry name" value="Ribonuclease Inhibitor"/>
    <property type="match status" value="1"/>
</dbReference>
<accession>A0A813XLS7</accession>
<dbReference type="Proteomes" id="UP000663870">
    <property type="component" value="Unassembled WGS sequence"/>
</dbReference>
<dbReference type="EMBL" id="CAJNOL010000125">
    <property type="protein sequence ID" value="CAF0866811.1"/>
    <property type="molecule type" value="Genomic_DNA"/>
</dbReference>
<dbReference type="InterPro" id="IPR036047">
    <property type="entry name" value="F-box-like_dom_sf"/>
</dbReference>
<keyword evidence="3" id="KW-1185">Reference proteome</keyword>
<organism evidence="2 3">
    <name type="scientific">Rotaria sordida</name>
    <dbReference type="NCBI Taxonomy" id="392033"/>
    <lineage>
        <taxon>Eukaryota</taxon>
        <taxon>Metazoa</taxon>
        <taxon>Spiralia</taxon>
        <taxon>Gnathifera</taxon>
        <taxon>Rotifera</taxon>
        <taxon>Eurotatoria</taxon>
        <taxon>Bdelloidea</taxon>
        <taxon>Philodinida</taxon>
        <taxon>Philodinidae</taxon>
        <taxon>Rotaria</taxon>
    </lineage>
</organism>
<dbReference type="InterPro" id="IPR032675">
    <property type="entry name" value="LRR_dom_sf"/>
</dbReference>
<name>A0A813XLS7_9BILA</name>
<gene>
    <name evidence="2" type="ORF">JXQ802_LOCUS7476</name>
</gene>
<dbReference type="InterPro" id="IPR001810">
    <property type="entry name" value="F-box_dom"/>
</dbReference>
<sequence length="304" mass="36245">MFEYLPNETILEIFSFLELTELYRAFSSLNYRFECLLYNNYTPLYARLISNTTLPLEKFLFRISKFSLIDWTPNNVLLLITNSNLPRLTYLNIESSNNDYFGQPTNELIHQILSLSNLFKCQIELSPTLYILNNQLPISHTIQHMNLSMITLDMLFNLLEHVPKLCSLNVWLNSNGRIFDSHTYREYYCSNLKKLTIGLHNDITLQEILFLLQHMPILKSFEMFGSVWDRGFLNEQQWKYIILGENLFPLLNKIKINICIRYTANTQNAKLILSQFNQDIFHRTNFIITHDYMFWFYLTCFWNS</sequence>
<dbReference type="SUPFAM" id="SSF81383">
    <property type="entry name" value="F-box domain"/>
    <property type="match status" value="1"/>
</dbReference>
<evidence type="ECO:0000313" key="2">
    <source>
        <dbReference type="EMBL" id="CAF0866811.1"/>
    </source>
</evidence>
<comment type="caution">
    <text evidence="2">The sequence shown here is derived from an EMBL/GenBank/DDBJ whole genome shotgun (WGS) entry which is preliminary data.</text>
</comment>
<dbReference type="PROSITE" id="PS50181">
    <property type="entry name" value="FBOX"/>
    <property type="match status" value="1"/>
</dbReference>
<proteinExistence type="predicted"/>
<evidence type="ECO:0000259" key="1">
    <source>
        <dbReference type="PROSITE" id="PS50181"/>
    </source>
</evidence>